<organism evidence="3">
    <name type="scientific">marine metagenome</name>
    <dbReference type="NCBI Taxonomy" id="408172"/>
    <lineage>
        <taxon>unclassified sequences</taxon>
        <taxon>metagenomes</taxon>
        <taxon>ecological metagenomes</taxon>
    </lineage>
</organism>
<gene>
    <name evidence="3" type="ORF">METZ01_LOCUS56834</name>
</gene>
<dbReference type="InterPro" id="IPR011444">
    <property type="entry name" value="DUF1549"/>
</dbReference>
<dbReference type="GO" id="GO:0020037">
    <property type="term" value="F:heme binding"/>
    <property type="evidence" value="ECO:0007669"/>
    <property type="project" value="InterPro"/>
</dbReference>
<accession>A0A381SIU3</accession>
<dbReference type="InterPro" id="IPR011429">
    <property type="entry name" value="Cyt_c_Planctomycete-type"/>
</dbReference>
<dbReference type="EMBL" id="UINC01003174">
    <property type="protein sequence ID" value="SVA03980.1"/>
    <property type="molecule type" value="Genomic_DNA"/>
</dbReference>
<name>A0A381SIU3_9ZZZZ</name>
<reference evidence="3" key="1">
    <citation type="submission" date="2018-05" db="EMBL/GenBank/DDBJ databases">
        <authorList>
            <person name="Lanie J.A."/>
            <person name="Ng W.-L."/>
            <person name="Kazmierczak K.M."/>
            <person name="Andrzejewski T.M."/>
            <person name="Davidsen T.M."/>
            <person name="Wayne K.J."/>
            <person name="Tettelin H."/>
            <person name="Glass J.I."/>
            <person name="Rusch D."/>
            <person name="Podicherti R."/>
            <person name="Tsui H.-C.T."/>
            <person name="Winkler M.E."/>
        </authorList>
    </citation>
    <scope>NUCLEOTIDE SEQUENCE</scope>
</reference>
<dbReference type="GO" id="GO:0009055">
    <property type="term" value="F:electron transfer activity"/>
    <property type="evidence" value="ECO:0007669"/>
    <property type="project" value="InterPro"/>
</dbReference>
<dbReference type="AlphaFoldDB" id="A0A381SIU3"/>
<feature type="domain" description="DUF1549" evidence="1">
    <location>
        <begin position="177"/>
        <end position="273"/>
    </location>
</feature>
<dbReference type="Pfam" id="PF07583">
    <property type="entry name" value="PSCyt2"/>
    <property type="match status" value="1"/>
</dbReference>
<feature type="domain" description="Cytochrome C Planctomycete-type" evidence="2">
    <location>
        <begin position="52"/>
        <end position="108"/>
    </location>
</feature>
<evidence type="ECO:0000313" key="3">
    <source>
        <dbReference type="EMBL" id="SVA03980.1"/>
    </source>
</evidence>
<evidence type="ECO:0008006" key="4">
    <source>
        <dbReference type="Google" id="ProtNLM"/>
    </source>
</evidence>
<dbReference type="PANTHER" id="PTHR35889">
    <property type="entry name" value="CYCLOINULO-OLIGOSACCHARIDE FRUCTANOTRANSFERASE-RELATED"/>
    <property type="match status" value="1"/>
</dbReference>
<feature type="non-terminal residue" evidence="3">
    <location>
        <position position="274"/>
    </location>
</feature>
<dbReference type="InterPro" id="IPR036909">
    <property type="entry name" value="Cyt_c-like_dom_sf"/>
</dbReference>
<dbReference type="PANTHER" id="PTHR35889:SF3">
    <property type="entry name" value="F-BOX DOMAIN-CONTAINING PROTEIN"/>
    <property type="match status" value="1"/>
</dbReference>
<dbReference type="Pfam" id="PF07635">
    <property type="entry name" value="PSCyt1"/>
    <property type="match status" value="1"/>
</dbReference>
<evidence type="ECO:0000259" key="1">
    <source>
        <dbReference type="Pfam" id="PF07583"/>
    </source>
</evidence>
<sequence>MRRTVTAIVVGLTGTVAWLTVPSPEVRAQQPTAQQRLLTFSSDIQPILSRQCWSCHGADQRSGFDLRTRLAALKGGRRGEAIVPGDSEASRLYRRIAGFEQPSMPPDGSLSSAEISAIRTWIDQGAHWSTGTATTVVETTDLPNSDVEDSSANDRDYWAFKLPVQAAVPLFPELEHPVDRFLEQARYEEGLTAAPRADRGTLLRRASLDLIGLPPTPAETAQFLADTERGAWERLIDRLLASPHYGERWGRHWLDIARYADSTGYEQDFDRPNA</sequence>
<protein>
    <recommendedName>
        <fullName evidence="4">Cytochrome c domain-containing protein</fullName>
    </recommendedName>
</protein>
<evidence type="ECO:0000259" key="2">
    <source>
        <dbReference type="Pfam" id="PF07635"/>
    </source>
</evidence>
<dbReference type="SUPFAM" id="SSF46626">
    <property type="entry name" value="Cytochrome c"/>
    <property type="match status" value="1"/>
</dbReference>
<proteinExistence type="predicted"/>